<dbReference type="Pfam" id="PF10523">
    <property type="entry name" value="BEN"/>
    <property type="match status" value="1"/>
</dbReference>
<sequence>MSEDAAAMSELEQAAVAARALQDAGDGEPVAKKFKGGDMDEIKSILVTINKAISLRLDAIESRLDNVTKTCEMLEVRVNTLGTTVKEQVEAYSNRLSNGNDKKQPDGMHAQDMQKSNDGGASGSDSEMRANEQIDDSVEHSQDAYNYIGRGAVTLITLNSYEDYPDGSWMGDESNIEMRVRCQITPKELLHINTAHKTPEKMALSLLDALFDREIQAISNISGTGKHNKKQLDPLMVYGIRCHLIHHFNINEIDWYRIKQNLDSKCRSAHRRKVRGQNISPGKGPLHSFGAGSQSDESQDYPGELSIQQEGEGEDQSAMALVTMPSGEQVQVMPSQIHVLHATPEQIAQMQQEGQLVLDADGNHIIQQLGLHDGALIEASDLVADTDVTELPGDAHVAFSADGEPLVCEEDDPGATLQKEQEEGVFQAGEEEEQVVESEAAYVEDTDET</sequence>
<feature type="compositionally biased region" description="Polar residues" evidence="12">
    <location>
        <begin position="113"/>
        <end position="125"/>
    </location>
</feature>
<evidence type="ECO:0000256" key="10">
    <source>
        <dbReference type="ARBA" id="ARBA00023242"/>
    </source>
</evidence>
<evidence type="ECO:0000313" key="14">
    <source>
        <dbReference type="Proteomes" id="UP000695022"/>
    </source>
</evidence>
<dbReference type="RefSeq" id="XP_014674495.1">
    <property type="nucleotide sequence ID" value="XM_014819009.1"/>
</dbReference>
<evidence type="ECO:0000256" key="7">
    <source>
        <dbReference type="ARBA" id="ARBA00023054"/>
    </source>
</evidence>
<feature type="region of interest" description="Disordered" evidence="12">
    <location>
        <begin position="426"/>
        <end position="449"/>
    </location>
</feature>
<reference evidence="15" key="1">
    <citation type="submission" date="2025-08" db="UniProtKB">
        <authorList>
            <consortium name="RefSeq"/>
        </authorList>
    </citation>
    <scope>IDENTIFICATION</scope>
</reference>
<feature type="region of interest" description="Disordered" evidence="12">
    <location>
        <begin position="272"/>
        <end position="314"/>
    </location>
</feature>
<feature type="compositionally biased region" description="Acidic residues" evidence="12">
    <location>
        <begin position="429"/>
        <end position="449"/>
    </location>
</feature>
<dbReference type="Proteomes" id="UP000695022">
    <property type="component" value="Unplaced"/>
</dbReference>
<feature type="domain" description="BEN" evidence="13">
    <location>
        <begin position="177"/>
        <end position="273"/>
    </location>
</feature>
<dbReference type="SMART" id="SM01025">
    <property type="entry name" value="BEN"/>
    <property type="match status" value="1"/>
</dbReference>
<comment type="similarity">
    <text evidence="2">Belongs to the BANP/SMAR1 family.</text>
</comment>
<keyword evidence="5" id="KW-0156">Chromatin regulator</keyword>
<evidence type="ECO:0000313" key="15">
    <source>
        <dbReference type="RefSeq" id="XP_014674495.1"/>
    </source>
</evidence>
<name>A0ABM1EQM4_PRICU</name>
<accession>A0ABM1EQM4</accession>
<keyword evidence="14" id="KW-1185">Reference proteome</keyword>
<dbReference type="InterPro" id="IPR018379">
    <property type="entry name" value="BEN_domain"/>
</dbReference>
<evidence type="ECO:0000256" key="5">
    <source>
        <dbReference type="ARBA" id="ARBA00022853"/>
    </source>
</evidence>
<gene>
    <name evidence="15" type="primary">LOC106814663</name>
</gene>
<keyword evidence="9" id="KW-0804">Transcription</keyword>
<evidence type="ECO:0000256" key="9">
    <source>
        <dbReference type="ARBA" id="ARBA00023163"/>
    </source>
</evidence>
<keyword evidence="8" id="KW-0238">DNA-binding</keyword>
<dbReference type="InterPro" id="IPR042343">
    <property type="entry name" value="BANP"/>
</dbReference>
<keyword evidence="7" id="KW-0175">Coiled coil</keyword>
<keyword evidence="4" id="KW-0678">Repressor</keyword>
<keyword evidence="6" id="KW-0805">Transcription regulation</keyword>
<feature type="region of interest" description="Disordered" evidence="12">
    <location>
        <begin position="93"/>
        <end position="130"/>
    </location>
</feature>
<protein>
    <recommendedName>
        <fullName evidence="3">Protein BANP</fullName>
    </recommendedName>
</protein>
<keyword evidence="10" id="KW-0539">Nucleus</keyword>
<organism evidence="14 15">
    <name type="scientific">Priapulus caudatus</name>
    <name type="common">Priapulid worm</name>
    <dbReference type="NCBI Taxonomy" id="37621"/>
    <lineage>
        <taxon>Eukaryota</taxon>
        <taxon>Metazoa</taxon>
        <taxon>Ecdysozoa</taxon>
        <taxon>Scalidophora</taxon>
        <taxon>Priapulida</taxon>
        <taxon>Priapulimorpha</taxon>
        <taxon>Priapulimorphida</taxon>
        <taxon>Priapulidae</taxon>
        <taxon>Priapulus</taxon>
    </lineage>
</organism>
<evidence type="ECO:0000256" key="3">
    <source>
        <dbReference type="ARBA" id="ARBA00015794"/>
    </source>
</evidence>
<evidence type="ECO:0000256" key="6">
    <source>
        <dbReference type="ARBA" id="ARBA00023015"/>
    </source>
</evidence>
<evidence type="ECO:0000259" key="13">
    <source>
        <dbReference type="PROSITE" id="PS51457"/>
    </source>
</evidence>
<dbReference type="GeneID" id="106814663"/>
<evidence type="ECO:0000256" key="11">
    <source>
        <dbReference type="ARBA" id="ARBA00023306"/>
    </source>
</evidence>
<dbReference type="PANTHER" id="PTHR16243:SF2">
    <property type="entry name" value="PROTEIN BANP"/>
    <property type="match status" value="1"/>
</dbReference>
<dbReference type="Gene3D" id="1.10.10.2590">
    <property type="entry name" value="BEN domain"/>
    <property type="match status" value="1"/>
</dbReference>
<proteinExistence type="inferred from homology"/>
<evidence type="ECO:0000256" key="2">
    <source>
        <dbReference type="ARBA" id="ARBA00009735"/>
    </source>
</evidence>
<evidence type="ECO:0000256" key="8">
    <source>
        <dbReference type="ARBA" id="ARBA00023125"/>
    </source>
</evidence>
<evidence type="ECO:0000256" key="12">
    <source>
        <dbReference type="SAM" id="MobiDB-lite"/>
    </source>
</evidence>
<keyword evidence="11" id="KW-0131">Cell cycle</keyword>
<evidence type="ECO:0000256" key="4">
    <source>
        <dbReference type="ARBA" id="ARBA00022491"/>
    </source>
</evidence>
<evidence type="ECO:0000256" key="1">
    <source>
        <dbReference type="ARBA" id="ARBA00004123"/>
    </source>
</evidence>
<dbReference type="PROSITE" id="PS51457">
    <property type="entry name" value="BEN"/>
    <property type="match status" value="1"/>
</dbReference>
<dbReference type="PANTHER" id="PTHR16243">
    <property type="entry name" value="BTG3-ASSOCIATED NUCLEAR PROTEIN BANP"/>
    <property type="match status" value="1"/>
</dbReference>
<comment type="subcellular location">
    <subcellularLocation>
        <location evidence="1">Nucleus</location>
    </subcellularLocation>
</comment>